<dbReference type="EMBL" id="BNJF01000004">
    <property type="protein sequence ID" value="GHO48888.1"/>
    <property type="molecule type" value="Genomic_DNA"/>
</dbReference>
<dbReference type="AlphaFoldDB" id="A0A8J3IAT8"/>
<organism evidence="2 3">
    <name type="scientific">Ktedonospora formicarum</name>
    <dbReference type="NCBI Taxonomy" id="2778364"/>
    <lineage>
        <taxon>Bacteria</taxon>
        <taxon>Bacillati</taxon>
        <taxon>Chloroflexota</taxon>
        <taxon>Ktedonobacteria</taxon>
        <taxon>Ktedonobacterales</taxon>
        <taxon>Ktedonobacteraceae</taxon>
        <taxon>Ktedonospora</taxon>
    </lineage>
</organism>
<evidence type="ECO:0000313" key="2">
    <source>
        <dbReference type="EMBL" id="GHO48888.1"/>
    </source>
</evidence>
<reference evidence="2" key="1">
    <citation type="submission" date="2020-10" db="EMBL/GenBank/DDBJ databases">
        <title>Taxonomic study of unclassified bacteria belonging to the class Ktedonobacteria.</title>
        <authorList>
            <person name="Yabe S."/>
            <person name="Wang C.M."/>
            <person name="Zheng Y."/>
            <person name="Sakai Y."/>
            <person name="Cavaletti L."/>
            <person name="Monciardini P."/>
            <person name="Donadio S."/>
        </authorList>
    </citation>
    <scope>NUCLEOTIDE SEQUENCE</scope>
    <source>
        <strain evidence="2">SOSP1-1</strain>
    </source>
</reference>
<dbReference type="Proteomes" id="UP000612362">
    <property type="component" value="Unassembled WGS sequence"/>
</dbReference>
<dbReference type="SUPFAM" id="SSF55904">
    <property type="entry name" value="Ornithine decarboxylase C-terminal domain"/>
    <property type="match status" value="1"/>
</dbReference>
<dbReference type="InterPro" id="IPR036633">
    <property type="entry name" value="Prn/Lys/Arg_de-COase_C_sf"/>
</dbReference>
<protein>
    <recommendedName>
        <fullName evidence="1">Orn/Lys/Arg decarboxylase C-terminal domain-containing protein</fullName>
    </recommendedName>
</protein>
<accession>A0A8J3IAT8</accession>
<evidence type="ECO:0000313" key="3">
    <source>
        <dbReference type="Proteomes" id="UP000612362"/>
    </source>
</evidence>
<gene>
    <name evidence="2" type="ORF">KSX_70510</name>
</gene>
<evidence type="ECO:0000259" key="1">
    <source>
        <dbReference type="Pfam" id="PF03711"/>
    </source>
</evidence>
<proteinExistence type="predicted"/>
<feature type="domain" description="Orn/Lys/Arg decarboxylase C-terminal" evidence="1">
    <location>
        <begin position="1"/>
        <end position="28"/>
    </location>
</feature>
<sequence length="57" mass="6132">MVTPYPPGIPRIAPGELITQTVIDYLQKGMQLGMFEESFDPSLATIQVAKREPAGAG</sequence>
<comment type="caution">
    <text evidence="2">The sequence shown here is derived from an EMBL/GenBank/DDBJ whole genome shotgun (WGS) entry which is preliminary data.</text>
</comment>
<name>A0A8J3IAT8_9CHLR</name>
<dbReference type="RefSeq" id="WP_220198043.1">
    <property type="nucleotide sequence ID" value="NZ_BNJF01000004.1"/>
</dbReference>
<dbReference type="Gene3D" id="3.90.105.10">
    <property type="entry name" value="Molybdopterin biosynthesis moea protein, domain 2"/>
    <property type="match status" value="1"/>
</dbReference>
<dbReference type="GO" id="GO:0003824">
    <property type="term" value="F:catalytic activity"/>
    <property type="evidence" value="ECO:0007669"/>
    <property type="project" value="InterPro"/>
</dbReference>
<dbReference type="Pfam" id="PF03711">
    <property type="entry name" value="OKR_DC_1_C"/>
    <property type="match status" value="1"/>
</dbReference>
<keyword evidence="3" id="KW-1185">Reference proteome</keyword>
<dbReference type="InterPro" id="IPR008286">
    <property type="entry name" value="Prn/Lys/Arg_de-COase_C"/>
</dbReference>